<sequence>MTSRYVAVVGPAEATGREREDARRVGELLARRGAVVVCGGLGGVMGAASEGARAQGGTTVGLLPGRDRRAGDPSLTVAIATGLGELRNGLVVAAADAVVAVGGSWGTLSEVALALRTGKPVVVVGGWDVRGPGPGETFLRAASAEEAVDAVEAALAESSPEG</sequence>
<dbReference type="RefSeq" id="WP_089222737.1">
    <property type="nucleotide sequence ID" value="NZ_FZOF01000003.1"/>
</dbReference>
<organism evidence="1 2">
    <name type="scientific">Actinacidiphila glaucinigra</name>
    <dbReference type="NCBI Taxonomy" id="235986"/>
    <lineage>
        <taxon>Bacteria</taxon>
        <taxon>Bacillati</taxon>
        <taxon>Actinomycetota</taxon>
        <taxon>Actinomycetes</taxon>
        <taxon>Kitasatosporales</taxon>
        <taxon>Streptomycetaceae</taxon>
        <taxon>Actinacidiphila</taxon>
    </lineage>
</organism>
<dbReference type="InterPro" id="IPR041164">
    <property type="entry name" value="LDcluster4"/>
</dbReference>
<reference evidence="1 2" key="1">
    <citation type="submission" date="2017-06" db="EMBL/GenBank/DDBJ databases">
        <authorList>
            <person name="Kim H.J."/>
            <person name="Triplett B.A."/>
        </authorList>
    </citation>
    <scope>NUCLEOTIDE SEQUENCE [LARGE SCALE GENOMIC DNA]</scope>
    <source>
        <strain evidence="1 2">CGMCC 4.1858</strain>
    </source>
</reference>
<protein>
    <recommendedName>
        <fullName evidence="3">TIGR00725 family protein</fullName>
    </recommendedName>
</protein>
<dbReference type="PANTHER" id="PTHR43393">
    <property type="entry name" value="CYTOKININ RIBOSIDE 5'-MONOPHOSPHATE PHOSPHORIBOHYDROLASE"/>
    <property type="match status" value="1"/>
</dbReference>
<dbReference type="NCBIfam" id="TIGR00725">
    <property type="entry name" value="TIGR00725 family protein"/>
    <property type="match status" value="1"/>
</dbReference>
<keyword evidence="2" id="KW-1185">Reference proteome</keyword>
<evidence type="ECO:0008006" key="3">
    <source>
        <dbReference type="Google" id="ProtNLM"/>
    </source>
</evidence>
<proteinExistence type="predicted"/>
<accession>A0A239BLU9</accession>
<evidence type="ECO:0000313" key="2">
    <source>
        <dbReference type="Proteomes" id="UP000198280"/>
    </source>
</evidence>
<dbReference type="AlphaFoldDB" id="A0A239BLU9"/>
<name>A0A239BLU9_9ACTN</name>
<dbReference type="SUPFAM" id="SSF102405">
    <property type="entry name" value="MCP/YpsA-like"/>
    <property type="match status" value="1"/>
</dbReference>
<dbReference type="OrthoDB" id="9794039at2"/>
<dbReference type="InterPro" id="IPR005268">
    <property type="entry name" value="CHP00725"/>
</dbReference>
<evidence type="ECO:0000313" key="1">
    <source>
        <dbReference type="EMBL" id="SNS08328.1"/>
    </source>
</evidence>
<dbReference type="InterPro" id="IPR052341">
    <property type="entry name" value="LOG_family_nucleotidases"/>
</dbReference>
<dbReference type="Proteomes" id="UP000198280">
    <property type="component" value="Unassembled WGS sequence"/>
</dbReference>
<dbReference type="Pfam" id="PF18306">
    <property type="entry name" value="LDcluster4"/>
    <property type="match status" value="1"/>
</dbReference>
<dbReference type="EMBL" id="FZOF01000003">
    <property type="protein sequence ID" value="SNS08328.1"/>
    <property type="molecule type" value="Genomic_DNA"/>
</dbReference>
<dbReference type="GO" id="GO:0005829">
    <property type="term" value="C:cytosol"/>
    <property type="evidence" value="ECO:0007669"/>
    <property type="project" value="TreeGrafter"/>
</dbReference>
<dbReference type="Gene3D" id="3.40.50.450">
    <property type="match status" value="1"/>
</dbReference>
<dbReference type="PANTHER" id="PTHR43393:SF3">
    <property type="entry name" value="LYSINE DECARBOXYLASE-LIKE PROTEIN"/>
    <property type="match status" value="1"/>
</dbReference>
<gene>
    <name evidence="1" type="ORF">SAMN05216252_10317</name>
</gene>